<dbReference type="KEGG" id="span:AWL63_24245"/>
<evidence type="ECO:0000259" key="1">
    <source>
        <dbReference type="Pfam" id="PF13471"/>
    </source>
</evidence>
<organism evidence="2 3">
    <name type="scientific">Sphingomonas panacis</name>
    <dbReference type="NCBI Taxonomy" id="1560345"/>
    <lineage>
        <taxon>Bacteria</taxon>
        <taxon>Pseudomonadati</taxon>
        <taxon>Pseudomonadota</taxon>
        <taxon>Alphaproteobacteria</taxon>
        <taxon>Sphingomonadales</taxon>
        <taxon>Sphingomonadaceae</taxon>
        <taxon>Sphingomonas</taxon>
    </lineage>
</organism>
<proteinExistence type="predicted"/>
<dbReference type="Proteomes" id="UP000094256">
    <property type="component" value="Plasmid unnamed"/>
</dbReference>
<evidence type="ECO:0000313" key="2">
    <source>
        <dbReference type="EMBL" id="AOH87264.1"/>
    </source>
</evidence>
<dbReference type="InterPro" id="IPR053521">
    <property type="entry name" value="McjB-like"/>
</dbReference>
<feature type="domain" description="Microcin J25-processing protein McjB C-terminal" evidence="1">
    <location>
        <begin position="79"/>
        <end position="190"/>
    </location>
</feature>
<sequence>MGDRYFTLSGGRAESFVKLSRGQEIPAADIDFLQSQGIIQPSNGSMEIAPQLAPSLACSWSEPLGRPGAFRILRAIFELFAARIELRRVGLAAVLERLSRARRRSDSLVRPEAISSVIASFATVDLLFTPQGQCLVRSIAMARTLARAGCDFNLVIGVRSGPFGAHCWIQQRSVILNDQLDRVRDFVPIFVL</sequence>
<reference evidence="2 3" key="1">
    <citation type="submission" date="2016-01" db="EMBL/GenBank/DDBJ databases">
        <title>Complete genome and mega plasmid sequence of Sphingomonas panacis DCY99 elicits systemic resistance in rice to Xanthomonas oryzae.</title>
        <authorList>
            <person name="Kim Y.J."/>
            <person name="Yang D.C."/>
            <person name="Sing P."/>
        </authorList>
    </citation>
    <scope>NUCLEOTIDE SEQUENCE [LARGE SCALE GENOMIC DNA]</scope>
    <source>
        <strain evidence="2 3">DCY99</strain>
        <plasmid evidence="3">Plasmid</plasmid>
    </source>
</reference>
<geneLocation type="plasmid" evidence="3"/>
<dbReference type="InterPro" id="IPR032708">
    <property type="entry name" value="McjB_C"/>
</dbReference>
<dbReference type="NCBIfam" id="NF033537">
    <property type="entry name" value="lasso_biosyn_B2"/>
    <property type="match status" value="1"/>
</dbReference>
<accession>A0A1B3ZIL3</accession>
<keyword evidence="3" id="KW-1185">Reference proteome</keyword>
<dbReference type="AlphaFoldDB" id="A0A1B3ZIL3"/>
<gene>
    <name evidence="2" type="ORF">AWL63_24245</name>
</gene>
<dbReference type="EMBL" id="CP014169">
    <property type="protein sequence ID" value="AOH87264.1"/>
    <property type="molecule type" value="Genomic_DNA"/>
</dbReference>
<keyword evidence="2" id="KW-0614">Plasmid</keyword>
<dbReference type="Pfam" id="PF13471">
    <property type="entry name" value="Transglut_core3"/>
    <property type="match status" value="1"/>
</dbReference>
<evidence type="ECO:0000313" key="3">
    <source>
        <dbReference type="Proteomes" id="UP000094256"/>
    </source>
</evidence>
<name>A0A1B3ZIL3_9SPHN</name>
<protein>
    <recommendedName>
        <fullName evidence="1">Microcin J25-processing protein McjB C-terminal domain-containing protein</fullName>
    </recommendedName>
</protein>